<organism evidence="1 2">
    <name type="scientific">Gryllus longicercus</name>
    <dbReference type="NCBI Taxonomy" id="2509291"/>
    <lineage>
        <taxon>Eukaryota</taxon>
        <taxon>Metazoa</taxon>
        <taxon>Ecdysozoa</taxon>
        <taxon>Arthropoda</taxon>
        <taxon>Hexapoda</taxon>
        <taxon>Insecta</taxon>
        <taxon>Pterygota</taxon>
        <taxon>Neoptera</taxon>
        <taxon>Polyneoptera</taxon>
        <taxon>Orthoptera</taxon>
        <taxon>Ensifera</taxon>
        <taxon>Gryllidea</taxon>
        <taxon>Grylloidea</taxon>
        <taxon>Gryllidae</taxon>
        <taxon>Gryllinae</taxon>
        <taxon>Gryllus</taxon>
    </lineage>
</organism>
<gene>
    <name evidence="1" type="ORF">R5R35_013922</name>
</gene>
<keyword evidence="2" id="KW-1185">Reference proteome</keyword>
<proteinExistence type="predicted"/>
<protein>
    <submittedName>
        <fullName evidence="1">Uncharacterized protein</fullName>
    </submittedName>
</protein>
<dbReference type="EMBL" id="JAZDUA010000988">
    <property type="protein sequence ID" value="KAK7788630.1"/>
    <property type="molecule type" value="Genomic_DNA"/>
</dbReference>
<dbReference type="Proteomes" id="UP001378592">
    <property type="component" value="Unassembled WGS sequence"/>
</dbReference>
<evidence type="ECO:0000313" key="2">
    <source>
        <dbReference type="Proteomes" id="UP001378592"/>
    </source>
</evidence>
<sequence length="59" mass="6880">MEVAQSNYGVRPVVIHRHLFPVARRQIDVKSELLCFVKVKPVLRECEERTEKPRGAQVH</sequence>
<comment type="caution">
    <text evidence="1">The sequence shown here is derived from an EMBL/GenBank/DDBJ whole genome shotgun (WGS) entry which is preliminary data.</text>
</comment>
<name>A0AAN9YTD6_9ORTH</name>
<reference evidence="1 2" key="1">
    <citation type="submission" date="2024-03" db="EMBL/GenBank/DDBJ databases">
        <title>The genome assembly and annotation of the cricket Gryllus longicercus Weissman &amp; Gray.</title>
        <authorList>
            <person name="Szrajer S."/>
            <person name="Gray D."/>
            <person name="Ylla G."/>
        </authorList>
    </citation>
    <scope>NUCLEOTIDE SEQUENCE [LARGE SCALE GENOMIC DNA]</scope>
    <source>
        <strain evidence="1">DAG 2021-001</strain>
        <tissue evidence="1">Whole body minus gut</tissue>
    </source>
</reference>
<evidence type="ECO:0000313" key="1">
    <source>
        <dbReference type="EMBL" id="KAK7788630.1"/>
    </source>
</evidence>
<dbReference type="AlphaFoldDB" id="A0AAN9YTD6"/>
<accession>A0AAN9YTD6</accession>